<dbReference type="AlphaFoldDB" id="A0A194WTC1"/>
<evidence type="ECO:0000313" key="5">
    <source>
        <dbReference type="EMBL" id="KUJ11203.1"/>
    </source>
</evidence>
<dbReference type="GeneID" id="28815822"/>
<dbReference type="RefSeq" id="XP_018065558.1">
    <property type="nucleotide sequence ID" value="XM_018206096.1"/>
</dbReference>
<evidence type="ECO:0000256" key="1">
    <source>
        <dbReference type="ARBA" id="ARBA00022729"/>
    </source>
</evidence>
<dbReference type="Proteomes" id="UP000070700">
    <property type="component" value="Unassembled WGS sequence"/>
</dbReference>
<accession>A0A194WTC1</accession>
<evidence type="ECO:0000259" key="4">
    <source>
        <dbReference type="Pfam" id="PF10342"/>
    </source>
</evidence>
<name>A0A194WTC1_MOLSC</name>
<evidence type="ECO:0000256" key="3">
    <source>
        <dbReference type="SAM" id="SignalP"/>
    </source>
</evidence>
<feature type="region of interest" description="Disordered" evidence="2">
    <location>
        <begin position="153"/>
        <end position="175"/>
    </location>
</feature>
<dbReference type="EMBL" id="KQ947427">
    <property type="protein sequence ID" value="KUJ11203.1"/>
    <property type="molecule type" value="Genomic_DNA"/>
</dbReference>
<dbReference type="InterPro" id="IPR052982">
    <property type="entry name" value="SRP1/TIP1-like"/>
</dbReference>
<dbReference type="PANTHER" id="PTHR40633">
    <property type="entry name" value="MATRIX PROTEIN, PUTATIVE (AFU_ORTHOLOGUE AFUA_8G05410)-RELATED"/>
    <property type="match status" value="1"/>
</dbReference>
<dbReference type="Pfam" id="PF10342">
    <property type="entry name" value="Kre9_KNH"/>
    <property type="match status" value="1"/>
</dbReference>
<feature type="compositionally biased region" description="Low complexity" evidence="2">
    <location>
        <begin position="153"/>
        <end position="165"/>
    </location>
</feature>
<dbReference type="InParanoid" id="A0A194WTC1"/>
<feature type="domain" description="Yeast cell wall synthesis Kre9/Knh1-like N-terminal" evidence="4">
    <location>
        <begin position="25"/>
        <end position="114"/>
    </location>
</feature>
<feature type="chain" id="PRO_5008267423" description="Yeast cell wall synthesis Kre9/Knh1-like N-terminal domain-containing protein" evidence="3">
    <location>
        <begin position="18"/>
        <end position="197"/>
    </location>
</feature>
<gene>
    <name evidence="5" type="ORF">LY89DRAFT_239475</name>
</gene>
<dbReference type="KEGG" id="psco:LY89DRAFT_239475"/>
<dbReference type="OrthoDB" id="2260257at2759"/>
<protein>
    <recommendedName>
        <fullName evidence="4">Yeast cell wall synthesis Kre9/Knh1-like N-terminal domain-containing protein</fullName>
    </recommendedName>
</protein>
<dbReference type="InterPro" id="IPR018466">
    <property type="entry name" value="Kre9/Knh1-like_N"/>
</dbReference>
<keyword evidence="6" id="KW-1185">Reference proteome</keyword>
<reference evidence="5 6" key="1">
    <citation type="submission" date="2015-10" db="EMBL/GenBank/DDBJ databases">
        <title>Full genome of DAOMC 229536 Phialocephala scopiformis, a fungal endophyte of spruce producing the potent anti-insectan compound rugulosin.</title>
        <authorList>
            <consortium name="DOE Joint Genome Institute"/>
            <person name="Walker A.K."/>
            <person name="Frasz S.L."/>
            <person name="Seifert K.A."/>
            <person name="Miller J.D."/>
            <person name="Mondo S.J."/>
            <person name="Labutti K."/>
            <person name="Lipzen A."/>
            <person name="Dockter R."/>
            <person name="Kennedy M."/>
            <person name="Grigoriev I.V."/>
            <person name="Spatafora J.W."/>
        </authorList>
    </citation>
    <scope>NUCLEOTIDE SEQUENCE [LARGE SCALE GENOMIC DNA]</scope>
    <source>
        <strain evidence="5 6">CBS 120377</strain>
    </source>
</reference>
<proteinExistence type="predicted"/>
<sequence length="197" mass="20131">MQLSLTFLTAFASLAMAQNPFLYNPGDLTSITAGSSFMIKWAPSTGTTDTVTILLRQGNPAQLTTVETIASSITNTGAYLWPVPASLVNGALYTFEIYDDLNHDLANYSNQFSIVSTNTVTSVLAAPASTITTNGHVTTVYATATAAAVVGSSSVSGSGSGTTTSPVESPVATKNAGSRREVGGVVMGVVVGVLAVL</sequence>
<feature type="signal peptide" evidence="3">
    <location>
        <begin position="1"/>
        <end position="17"/>
    </location>
</feature>
<keyword evidence="1 3" id="KW-0732">Signal</keyword>
<organism evidence="5 6">
    <name type="scientific">Mollisia scopiformis</name>
    <name type="common">Conifer needle endophyte fungus</name>
    <name type="synonym">Phialocephala scopiformis</name>
    <dbReference type="NCBI Taxonomy" id="149040"/>
    <lineage>
        <taxon>Eukaryota</taxon>
        <taxon>Fungi</taxon>
        <taxon>Dikarya</taxon>
        <taxon>Ascomycota</taxon>
        <taxon>Pezizomycotina</taxon>
        <taxon>Leotiomycetes</taxon>
        <taxon>Helotiales</taxon>
        <taxon>Mollisiaceae</taxon>
        <taxon>Mollisia</taxon>
    </lineage>
</organism>
<evidence type="ECO:0000256" key="2">
    <source>
        <dbReference type="SAM" id="MobiDB-lite"/>
    </source>
</evidence>
<dbReference type="PANTHER" id="PTHR40633:SF1">
    <property type="entry name" value="GPI ANCHORED SERINE-THREONINE RICH PROTEIN (AFU_ORTHOLOGUE AFUA_1G03630)"/>
    <property type="match status" value="1"/>
</dbReference>
<evidence type="ECO:0000313" key="6">
    <source>
        <dbReference type="Proteomes" id="UP000070700"/>
    </source>
</evidence>